<gene>
    <name evidence="3" type="ORF">C7379_104124</name>
</gene>
<dbReference type="RefSeq" id="WP_116616010.1">
    <property type="nucleotide sequence ID" value="NZ_CALDWB010000008.1"/>
</dbReference>
<dbReference type="PANTHER" id="PTHR46211:SF1">
    <property type="entry name" value="GLYCEROPHOSPHODIESTER PHOSPHODIESTERASE, CYTOPLASMIC"/>
    <property type="match status" value="1"/>
</dbReference>
<dbReference type="EMBL" id="QENY01000004">
    <property type="protein sequence ID" value="PVX57507.1"/>
    <property type="molecule type" value="Genomic_DNA"/>
</dbReference>
<name>A0A2U0UIL9_9BACT</name>
<organism evidence="3 4">
    <name type="scientific">Hallella colorans</name>
    <dbReference type="NCBI Taxonomy" id="1703337"/>
    <lineage>
        <taxon>Bacteria</taxon>
        <taxon>Pseudomonadati</taxon>
        <taxon>Bacteroidota</taxon>
        <taxon>Bacteroidia</taxon>
        <taxon>Bacteroidales</taxon>
        <taxon>Prevotellaceae</taxon>
        <taxon>Hallella</taxon>
    </lineage>
</organism>
<dbReference type="Gene3D" id="3.20.20.190">
    <property type="entry name" value="Phosphatidylinositol (PI) phosphodiesterase"/>
    <property type="match status" value="1"/>
</dbReference>
<feature type="chain" id="PRO_5015531614" evidence="1">
    <location>
        <begin position="22"/>
        <end position="252"/>
    </location>
</feature>
<feature type="signal peptide" evidence="1">
    <location>
        <begin position="1"/>
        <end position="21"/>
    </location>
</feature>
<evidence type="ECO:0000313" key="3">
    <source>
        <dbReference type="EMBL" id="PVX57507.1"/>
    </source>
</evidence>
<keyword evidence="4" id="KW-1185">Reference proteome</keyword>
<feature type="domain" description="GP-PDE" evidence="2">
    <location>
        <begin position="23"/>
        <end position="251"/>
    </location>
</feature>
<accession>A0A2U0UIL9</accession>
<dbReference type="SUPFAM" id="SSF51695">
    <property type="entry name" value="PLC-like phosphodiesterases"/>
    <property type="match status" value="1"/>
</dbReference>
<keyword evidence="1" id="KW-0732">Signal</keyword>
<dbReference type="OrthoDB" id="9776255at2"/>
<dbReference type="AlphaFoldDB" id="A0A2U0UIL9"/>
<dbReference type="PROSITE" id="PS51704">
    <property type="entry name" value="GP_PDE"/>
    <property type="match status" value="1"/>
</dbReference>
<dbReference type="PANTHER" id="PTHR46211">
    <property type="entry name" value="GLYCEROPHOSPHORYL DIESTER PHOSPHODIESTERASE"/>
    <property type="match status" value="1"/>
</dbReference>
<evidence type="ECO:0000313" key="4">
    <source>
        <dbReference type="Proteomes" id="UP000245870"/>
    </source>
</evidence>
<dbReference type="InterPro" id="IPR030395">
    <property type="entry name" value="GP_PDE_dom"/>
</dbReference>
<protein>
    <submittedName>
        <fullName evidence="3">Glycerophosphoryl diester phosphodiesterase</fullName>
    </submittedName>
</protein>
<dbReference type="GO" id="GO:0008081">
    <property type="term" value="F:phosphoric diester hydrolase activity"/>
    <property type="evidence" value="ECO:0007669"/>
    <property type="project" value="InterPro"/>
</dbReference>
<evidence type="ECO:0000256" key="1">
    <source>
        <dbReference type="SAM" id="SignalP"/>
    </source>
</evidence>
<dbReference type="Pfam" id="PF03009">
    <property type="entry name" value="GDPD"/>
    <property type="match status" value="1"/>
</dbReference>
<dbReference type="GO" id="GO:0006629">
    <property type="term" value="P:lipid metabolic process"/>
    <property type="evidence" value="ECO:0007669"/>
    <property type="project" value="InterPro"/>
</dbReference>
<sequence>MNIKSFLLSVVALGIASVASAQTQVVAHRGYWKSEGAAQNSVAALRAAAAINVYGSEFDVQLTADKEIVVNHDADYQGHVIAKTKLADLRKLQLANGEPLPTLEEYLKAGKKLPQLKMVLEIKEQVDKCDEDLMVDKVVAMIKAMRMEKQTDYISFSMNACERLARLAPDASVSYLGGKLSPAQLKAKGVNGMDYHYNEFKKNPQWVAEAHALGMTVNVWTVDDMNVARQMRDLKVDFITTNRPLEAAEIVK</sequence>
<proteinExistence type="predicted"/>
<reference evidence="3 4" key="1">
    <citation type="submission" date="2018-05" db="EMBL/GenBank/DDBJ databases">
        <title>Genomic Encyclopedia of Type Strains, Phase IV (KMG-IV): sequencing the most valuable type-strain genomes for metagenomic binning, comparative biology and taxonomic classification.</title>
        <authorList>
            <person name="Goeker M."/>
        </authorList>
    </citation>
    <scope>NUCLEOTIDE SEQUENCE [LARGE SCALE GENOMIC DNA]</scope>
    <source>
        <strain evidence="3 4">DSM 100333</strain>
    </source>
</reference>
<evidence type="ECO:0000259" key="2">
    <source>
        <dbReference type="PROSITE" id="PS51704"/>
    </source>
</evidence>
<comment type="caution">
    <text evidence="3">The sequence shown here is derived from an EMBL/GenBank/DDBJ whole genome shotgun (WGS) entry which is preliminary data.</text>
</comment>
<dbReference type="InterPro" id="IPR017946">
    <property type="entry name" value="PLC-like_Pdiesterase_TIM-brl"/>
</dbReference>
<dbReference type="Proteomes" id="UP000245870">
    <property type="component" value="Unassembled WGS sequence"/>
</dbReference>